<comment type="caution">
    <text evidence="1">The sequence shown here is derived from an EMBL/GenBank/DDBJ whole genome shotgun (WGS) entry which is preliminary data.</text>
</comment>
<name>A0ACC1NLI2_9HYPO</name>
<sequence length="497" mass="55827">MAGEPCLLFQIPTEIIYAIGAAIQSKQDLSRFSRVNKILHRTLRSHLYRRDADEGRASALLWAARQRYLPTARNSLAAGADATDPRILRVIIGIEGEHSKCGMPWEEAPPEFVMRAFGNVRNNRDMLCLLLEHGAIPGLDQLHVATVVAMQMRDWELLGLLRDRTDALRTASHLSDVAWIRCYPLAYASMHGTPAMFNHFLQEVRARVSIPDAEILNREMLENVLSHGSPDMLACLLSNGLLSPDIMLSNGDLDALERVLQFSRTDEDKLAKVRILLEGGLVIGNRRNTVTGHRAFASCCAWGTADVAELLLQRPEINPNLTEDNGESPYMLAATHKFDDVFKVLVRSDRVDPAHKKAKAACVLTRAFAFRDTAMIRLLLEHGHAGEDYVWILHKAVQEENLEIITLLIEQYNVDVDSQDGFGRSPLNHAVQQQKAQVVKWLINLGADVETVNDKGQLTTYSRNHRHVWRGTLAFIHMLFRFPFNSSHSKRNMAAGI</sequence>
<accession>A0ACC1NLI2</accession>
<organism evidence="1 2">
    <name type="scientific">Zarea fungicola</name>
    <dbReference type="NCBI Taxonomy" id="93591"/>
    <lineage>
        <taxon>Eukaryota</taxon>
        <taxon>Fungi</taxon>
        <taxon>Dikarya</taxon>
        <taxon>Ascomycota</taxon>
        <taxon>Pezizomycotina</taxon>
        <taxon>Sordariomycetes</taxon>
        <taxon>Hypocreomycetidae</taxon>
        <taxon>Hypocreales</taxon>
        <taxon>Cordycipitaceae</taxon>
        <taxon>Zarea</taxon>
    </lineage>
</organism>
<gene>
    <name evidence="1" type="ORF">NQ176_g2946</name>
</gene>
<protein>
    <submittedName>
        <fullName evidence="1">Uncharacterized protein</fullName>
    </submittedName>
</protein>
<reference evidence="1" key="1">
    <citation type="submission" date="2022-08" db="EMBL/GenBank/DDBJ databases">
        <title>Genome Sequence of Lecanicillium fungicola.</title>
        <authorList>
            <person name="Buettner E."/>
        </authorList>
    </citation>
    <scope>NUCLEOTIDE SEQUENCE</scope>
    <source>
        <strain evidence="1">Babe33</strain>
    </source>
</reference>
<dbReference type="EMBL" id="JANJQO010000240">
    <property type="protein sequence ID" value="KAJ2979934.1"/>
    <property type="molecule type" value="Genomic_DNA"/>
</dbReference>
<evidence type="ECO:0000313" key="2">
    <source>
        <dbReference type="Proteomes" id="UP001143910"/>
    </source>
</evidence>
<keyword evidence="2" id="KW-1185">Reference proteome</keyword>
<proteinExistence type="predicted"/>
<dbReference type="Proteomes" id="UP001143910">
    <property type="component" value="Unassembled WGS sequence"/>
</dbReference>
<evidence type="ECO:0000313" key="1">
    <source>
        <dbReference type="EMBL" id="KAJ2979934.1"/>
    </source>
</evidence>